<evidence type="ECO:0000313" key="2">
    <source>
        <dbReference type="Proteomes" id="UP001174694"/>
    </source>
</evidence>
<sequence length="183" mass="21102">MFFRVRRISLPQRAQALTRTNNNLSFAHTHAIWIAYSLTFNHKNDGIGTNDRRFFLFCRSASPSPACCLPVMNHRFAFSLSISMVERWDSHVFIVCDLFNINYDPLNAHLDGKNELPVMVVRICQGDHSSVVKAKELQAIDRVGEQLRSFHDLHGWNDSPPYRIDHANGVHPVYHSPRSLVYR</sequence>
<proteinExistence type="predicted"/>
<comment type="caution">
    <text evidence="1">The sequence shown here is derived from an EMBL/GenBank/DDBJ whole genome shotgun (WGS) entry which is preliminary data.</text>
</comment>
<organism evidence="1 2">
    <name type="scientific">Pleurostoma richardsiae</name>
    <dbReference type="NCBI Taxonomy" id="41990"/>
    <lineage>
        <taxon>Eukaryota</taxon>
        <taxon>Fungi</taxon>
        <taxon>Dikarya</taxon>
        <taxon>Ascomycota</taxon>
        <taxon>Pezizomycotina</taxon>
        <taxon>Sordariomycetes</taxon>
        <taxon>Sordariomycetidae</taxon>
        <taxon>Calosphaeriales</taxon>
        <taxon>Pleurostomataceae</taxon>
        <taxon>Pleurostoma</taxon>
    </lineage>
</organism>
<dbReference type="Proteomes" id="UP001174694">
    <property type="component" value="Unassembled WGS sequence"/>
</dbReference>
<dbReference type="AlphaFoldDB" id="A0AA38RGK1"/>
<keyword evidence="2" id="KW-1185">Reference proteome</keyword>
<accession>A0AA38RGK1</accession>
<name>A0AA38RGK1_9PEZI</name>
<reference evidence="1" key="1">
    <citation type="submission" date="2022-07" db="EMBL/GenBank/DDBJ databases">
        <title>Fungi with potential for degradation of polypropylene.</title>
        <authorList>
            <person name="Gostincar C."/>
        </authorList>
    </citation>
    <scope>NUCLEOTIDE SEQUENCE</scope>
    <source>
        <strain evidence="1">EXF-13308</strain>
    </source>
</reference>
<gene>
    <name evidence="1" type="ORF">NKR23_g12313</name>
</gene>
<dbReference type="EMBL" id="JANBVO010000102">
    <property type="protein sequence ID" value="KAJ9130181.1"/>
    <property type="molecule type" value="Genomic_DNA"/>
</dbReference>
<protein>
    <submittedName>
        <fullName evidence="1">Uncharacterized protein</fullName>
    </submittedName>
</protein>
<evidence type="ECO:0000313" key="1">
    <source>
        <dbReference type="EMBL" id="KAJ9130181.1"/>
    </source>
</evidence>